<dbReference type="EMBL" id="MU274900">
    <property type="protein sequence ID" value="KAI0094635.1"/>
    <property type="molecule type" value="Genomic_DNA"/>
</dbReference>
<name>A0ACB8UKH4_9APHY</name>
<gene>
    <name evidence="1" type="ORF">BDY19DRAFT_33484</name>
</gene>
<reference evidence="1" key="1">
    <citation type="journal article" date="2021" name="Environ. Microbiol.">
        <title>Gene family expansions and transcriptome signatures uncover fungal adaptations to wood decay.</title>
        <authorList>
            <person name="Hage H."/>
            <person name="Miyauchi S."/>
            <person name="Viragh M."/>
            <person name="Drula E."/>
            <person name="Min B."/>
            <person name="Chaduli D."/>
            <person name="Navarro D."/>
            <person name="Favel A."/>
            <person name="Norest M."/>
            <person name="Lesage-Meessen L."/>
            <person name="Balint B."/>
            <person name="Merenyi Z."/>
            <person name="de Eugenio L."/>
            <person name="Morin E."/>
            <person name="Martinez A.T."/>
            <person name="Baldrian P."/>
            <person name="Stursova M."/>
            <person name="Martinez M.J."/>
            <person name="Novotny C."/>
            <person name="Magnuson J.K."/>
            <person name="Spatafora J.W."/>
            <person name="Maurice S."/>
            <person name="Pangilinan J."/>
            <person name="Andreopoulos W."/>
            <person name="LaButti K."/>
            <person name="Hundley H."/>
            <person name="Na H."/>
            <person name="Kuo A."/>
            <person name="Barry K."/>
            <person name="Lipzen A."/>
            <person name="Henrissat B."/>
            <person name="Riley R."/>
            <person name="Ahrendt S."/>
            <person name="Nagy L.G."/>
            <person name="Grigoriev I.V."/>
            <person name="Martin F."/>
            <person name="Rosso M.N."/>
        </authorList>
    </citation>
    <scope>NUCLEOTIDE SEQUENCE</scope>
    <source>
        <strain evidence="1">CBS 384.51</strain>
    </source>
</reference>
<keyword evidence="2" id="KW-1185">Reference proteome</keyword>
<evidence type="ECO:0000313" key="1">
    <source>
        <dbReference type="EMBL" id="KAI0094635.1"/>
    </source>
</evidence>
<dbReference type="Proteomes" id="UP001055072">
    <property type="component" value="Unassembled WGS sequence"/>
</dbReference>
<protein>
    <submittedName>
        <fullName evidence="1">Peptidase S24/S26A/S26B/S26C</fullName>
    </submittedName>
</protein>
<proteinExistence type="predicted"/>
<evidence type="ECO:0000313" key="2">
    <source>
        <dbReference type="Proteomes" id="UP001055072"/>
    </source>
</evidence>
<organism evidence="1 2">
    <name type="scientific">Irpex rosettiformis</name>
    <dbReference type="NCBI Taxonomy" id="378272"/>
    <lineage>
        <taxon>Eukaryota</taxon>
        <taxon>Fungi</taxon>
        <taxon>Dikarya</taxon>
        <taxon>Basidiomycota</taxon>
        <taxon>Agaricomycotina</taxon>
        <taxon>Agaricomycetes</taxon>
        <taxon>Polyporales</taxon>
        <taxon>Irpicaceae</taxon>
        <taxon>Irpex</taxon>
    </lineage>
</organism>
<comment type="caution">
    <text evidence="1">The sequence shown here is derived from an EMBL/GenBank/DDBJ whole genome shotgun (WGS) entry which is preliminary data.</text>
</comment>
<sequence length="181" mass="20337">MFAPGARGWANLLNQKWRHRLRSTGLYCLMFIQAACTAHICAEHVGWVHRVIGPSMVPTMDPEGEWVIESRLISPHKLRRGDLATYISPLDPSRVVCKRVIGLPGDVICVDPTGKMAPSTEHVVVPKGHLWMSGDNAELSRDSREYGPVSMALVKGRQVARIWPPSRAIVFRRNFKYIDNV</sequence>
<accession>A0ACB8UKH4</accession>